<dbReference type="Pfam" id="PF20478">
    <property type="entry name" value="P2RX7_C"/>
    <property type="match status" value="1"/>
</dbReference>
<dbReference type="OrthoDB" id="5789114at2759"/>
<dbReference type="PANTHER" id="PTHR36981">
    <property type="entry name" value="ZGC:195170"/>
    <property type="match status" value="1"/>
</dbReference>
<dbReference type="EMBL" id="KZ345226">
    <property type="protein sequence ID" value="PIO74760.1"/>
    <property type="molecule type" value="Genomic_DNA"/>
</dbReference>
<dbReference type="InterPro" id="IPR046815">
    <property type="entry name" value="P2RX7_C"/>
</dbReference>
<feature type="region of interest" description="Disordered" evidence="1">
    <location>
        <begin position="125"/>
        <end position="145"/>
    </location>
</feature>
<dbReference type="PANTHER" id="PTHR36981:SF1">
    <property type="entry name" value="P2X PURINORECEPTOR 7 INTRACELLULAR DOMAIN-CONTAINING PROTEIN"/>
    <property type="match status" value="1"/>
</dbReference>
<evidence type="ECO:0000313" key="3">
    <source>
        <dbReference type="EMBL" id="PIO74760.1"/>
    </source>
</evidence>
<evidence type="ECO:0000313" key="4">
    <source>
        <dbReference type="Proteomes" id="UP000230423"/>
    </source>
</evidence>
<name>A0A2G9UZ28_TELCI</name>
<dbReference type="Proteomes" id="UP000230423">
    <property type="component" value="Unassembled WGS sequence"/>
</dbReference>
<dbReference type="AlphaFoldDB" id="A0A2G9UZ28"/>
<sequence>MPFKTIHENICCREVLKTEIEEPTCSGQLDAVEGLKAKLKDCKRCIVQHPSFEKDVLDEETLSAKIKETRAGEKRRRICEDQNMVFRYYAYRSFILWAYGRMGMREPFELPACVRAAIMSKFSLDGEKPSTPKGRKRVKKEVPKKEALECDEEEWREESI</sequence>
<evidence type="ECO:0000259" key="2">
    <source>
        <dbReference type="Pfam" id="PF20478"/>
    </source>
</evidence>
<organism evidence="3 4">
    <name type="scientific">Teladorsagia circumcincta</name>
    <name type="common">Brown stomach worm</name>
    <name type="synonym">Ostertagia circumcincta</name>
    <dbReference type="NCBI Taxonomy" id="45464"/>
    <lineage>
        <taxon>Eukaryota</taxon>
        <taxon>Metazoa</taxon>
        <taxon>Ecdysozoa</taxon>
        <taxon>Nematoda</taxon>
        <taxon>Chromadorea</taxon>
        <taxon>Rhabditida</taxon>
        <taxon>Rhabditina</taxon>
        <taxon>Rhabditomorpha</taxon>
        <taxon>Strongyloidea</taxon>
        <taxon>Trichostrongylidae</taxon>
        <taxon>Teladorsagia</taxon>
    </lineage>
</organism>
<protein>
    <recommendedName>
        <fullName evidence="2">P2X purinoreceptor 7 intracellular domain-containing protein</fullName>
    </recommendedName>
</protein>
<gene>
    <name evidence="3" type="ORF">TELCIR_03226</name>
</gene>
<feature type="domain" description="P2X purinoreceptor 7 intracellular" evidence="2">
    <location>
        <begin position="44"/>
        <end position="124"/>
    </location>
</feature>
<evidence type="ECO:0000256" key="1">
    <source>
        <dbReference type="SAM" id="MobiDB-lite"/>
    </source>
</evidence>
<keyword evidence="4" id="KW-1185">Reference proteome</keyword>
<reference evidence="3 4" key="1">
    <citation type="submission" date="2015-09" db="EMBL/GenBank/DDBJ databases">
        <title>Draft genome of the parasitic nematode Teladorsagia circumcincta isolate WARC Sus (inbred).</title>
        <authorList>
            <person name="Mitreva M."/>
        </authorList>
    </citation>
    <scope>NUCLEOTIDE SEQUENCE [LARGE SCALE GENOMIC DNA]</scope>
    <source>
        <strain evidence="3 4">S</strain>
    </source>
</reference>
<proteinExistence type="predicted"/>
<accession>A0A2G9UZ28</accession>